<dbReference type="AlphaFoldDB" id="A0A497ZQC4"/>
<name>A0A497ZQC4_9RHOB</name>
<accession>A0A497ZQC4</accession>
<protein>
    <submittedName>
        <fullName evidence="2">Uncharacterized protein</fullName>
    </submittedName>
</protein>
<dbReference type="Proteomes" id="UP000271700">
    <property type="component" value="Unassembled WGS sequence"/>
</dbReference>
<feature type="region of interest" description="Disordered" evidence="1">
    <location>
        <begin position="42"/>
        <end position="62"/>
    </location>
</feature>
<organism evidence="2 3">
    <name type="scientific">Ruegeria conchae</name>
    <dbReference type="NCBI Taxonomy" id="981384"/>
    <lineage>
        <taxon>Bacteria</taxon>
        <taxon>Pseudomonadati</taxon>
        <taxon>Pseudomonadota</taxon>
        <taxon>Alphaproteobacteria</taxon>
        <taxon>Rhodobacterales</taxon>
        <taxon>Roseobacteraceae</taxon>
        <taxon>Ruegeria</taxon>
    </lineage>
</organism>
<dbReference type="EMBL" id="RCCT01000003">
    <property type="protein sequence ID" value="RLK07186.1"/>
    <property type="molecule type" value="Genomic_DNA"/>
</dbReference>
<keyword evidence="3" id="KW-1185">Reference proteome</keyword>
<comment type="caution">
    <text evidence="2">The sequence shown here is derived from an EMBL/GenBank/DDBJ whole genome shotgun (WGS) entry which is preliminary data.</text>
</comment>
<reference evidence="2 3" key="1">
    <citation type="submission" date="2018-10" db="EMBL/GenBank/DDBJ databases">
        <title>Genomic Encyclopedia of Archaeal and Bacterial Type Strains, Phase II (KMG-II): from individual species to whole genera.</title>
        <authorList>
            <person name="Goeker M."/>
        </authorList>
    </citation>
    <scope>NUCLEOTIDE SEQUENCE [LARGE SCALE GENOMIC DNA]</scope>
    <source>
        <strain evidence="2 3">DSM 29317</strain>
    </source>
</reference>
<evidence type="ECO:0000313" key="3">
    <source>
        <dbReference type="Proteomes" id="UP000271700"/>
    </source>
</evidence>
<proteinExistence type="predicted"/>
<sequence>MVLRASKQREFARVVVPGTQPCSGWLRAHGQIRTEDAYVPSESAFHSPGGQTAHNLTLEEHH</sequence>
<evidence type="ECO:0000256" key="1">
    <source>
        <dbReference type="SAM" id="MobiDB-lite"/>
    </source>
</evidence>
<evidence type="ECO:0000313" key="2">
    <source>
        <dbReference type="EMBL" id="RLK07186.1"/>
    </source>
</evidence>
<gene>
    <name evidence="2" type="ORF">CLV75_2293</name>
</gene>